<comment type="caution">
    <text evidence="1">The sequence shown here is derived from an EMBL/GenBank/DDBJ whole genome shotgun (WGS) entry which is preliminary data.</text>
</comment>
<evidence type="ECO:0000313" key="1">
    <source>
        <dbReference type="EMBL" id="TRY80608.1"/>
    </source>
</evidence>
<gene>
    <name evidence="1" type="ORF">TCAL_07784</name>
</gene>
<dbReference type="Proteomes" id="UP000318571">
    <property type="component" value="Chromosome 12"/>
</dbReference>
<dbReference type="EMBL" id="VCGU01000001">
    <property type="protein sequence ID" value="TRY80608.1"/>
    <property type="molecule type" value="Genomic_DNA"/>
</dbReference>
<evidence type="ECO:0000313" key="2">
    <source>
        <dbReference type="Proteomes" id="UP000318571"/>
    </source>
</evidence>
<proteinExistence type="predicted"/>
<keyword evidence="2" id="KW-1185">Reference proteome</keyword>
<sequence length="1302" mass="150224">MMASSEETLHNQWASKLQLTQGDVDELLKSSKVKNPLGFLVFLDKASRLKNVADLKTSEWFSLKESVLKTEQITKEENPKLQQCQDPELQQPCLLKFSCDNSFGLQQTFQENTLKETLSVPVDLGNGKTTNSIMEGRNLLWTREFHSKPMSESRFIPREFLENIQDIPQDFKATYRIVKQVLSSCHLMFRAKAKGKSSTICKTTLEENMQRLQTLLDVWQNLPEDMPDRNSIWKEKDWRDTLVAPLKDQNPNSIACRLQEFVKNNPCPDLQSYLDDIYRQEIKKGNERARKDQERPIVPVQPGIKPTPKQKEGLVKYINSSKLFPGTFLVGQLLGLQGPQSERLVHNNGTLVGDCFEKDVFEALVAWQSNHPEVVTIFCGLELLGSKQHSNEFDFLIVLGEVKKVIYVECKYTLTKEIAEKIKKQAENAFNFLQEKLPLKKGWEFLTWACYEHTNLAPSSCCASCQPFRVTVSSLGSTLNRILARNIRQKLDEGYSSLVKTYLFYALENKQTFDGEQVAKHQLKMVDWPNEKIILWNLHQLVVLQNDPPRMIVKSGGLFGTGKTEIFKMKVAKLASGNPDKIAFLVACPEIGGHEQLLTKALRSHFQRGKLDNVKVGELRPGHKIPFILKEMFPNCEDHNQIHVFIDEASHQNKSAIDEFLAQLVKGCNTVIWIVDKDDSIFVPVNQGFVLETGLGLNLRNSEGVQKTIELSNHGESRFPGSSAEINHETLANAIHKGFLEEPSVKKILILVGDASWDSKWMSNEHGHDIKFYGYSSVSENCSDQELEDFFDPTNEKRQILMTSEDVAEGIEAEMVLVWDVHDAKRTTRHRARTKLVTAFKSLSAHPLLQRESEAPLFRPDTTRVLEHSEWLGVLEGQGLVWYSRLSQKEKLPVHFYSDYQEFVAKHGKWIRQYGPIKAVEQFHVIQRESPNLSIPTYPLVLWVQFENERTSFCIALKGKSLHEVDPKALSISNLSTVHRCDINLDKTIPAWKIWINVYIAEIIYSKAHNIPWDNWFDLRRLFNIWLRVFDELQRDQLQISFPPHELAVELLRNFLNSGDYIGDIVSILPLFAPNQEIHSWDLIQKLLAWWLPNYGDSLANHLIRWEHPNQPTNELHNFEGVPRSTFCYWDLSPHLECIRAVFTPKILLQSQDDDPLSPFQAKLMIQLKEEIASEYVFSPSVKLLKEKRLHFPWIWWIWIREMTLVWSEVLETNFPHVENEPWYDQVMEYQRTAQEEIRVLRSQRGSDSIFLQVENESPVVFLELNPSYRKIFNTLPELMRDILIFISAQSLRTVPPNIGSS</sequence>
<name>A0A553PSF9_TIGCA</name>
<accession>A0A553PSF9</accession>
<protein>
    <submittedName>
        <fullName evidence="1">Uncharacterized protein</fullName>
    </submittedName>
</protein>
<organism evidence="1 2">
    <name type="scientific">Tigriopus californicus</name>
    <name type="common">Marine copepod</name>
    <dbReference type="NCBI Taxonomy" id="6832"/>
    <lineage>
        <taxon>Eukaryota</taxon>
        <taxon>Metazoa</taxon>
        <taxon>Ecdysozoa</taxon>
        <taxon>Arthropoda</taxon>
        <taxon>Crustacea</taxon>
        <taxon>Multicrustacea</taxon>
        <taxon>Hexanauplia</taxon>
        <taxon>Copepoda</taxon>
        <taxon>Harpacticoida</taxon>
        <taxon>Harpacticidae</taxon>
        <taxon>Tigriopus</taxon>
    </lineage>
</organism>
<reference evidence="1 2" key="1">
    <citation type="journal article" date="2018" name="Nat. Ecol. Evol.">
        <title>Genomic signatures of mitonuclear coevolution across populations of Tigriopus californicus.</title>
        <authorList>
            <person name="Barreto F.S."/>
            <person name="Watson E.T."/>
            <person name="Lima T.G."/>
            <person name="Willett C.S."/>
            <person name="Edmands S."/>
            <person name="Li W."/>
            <person name="Burton R.S."/>
        </authorList>
    </citation>
    <scope>NUCLEOTIDE SEQUENCE [LARGE SCALE GENOMIC DNA]</scope>
    <source>
        <strain evidence="1 2">San Diego</strain>
    </source>
</reference>